<comment type="caution">
    <text evidence="1">The sequence shown here is derived from an EMBL/GenBank/DDBJ whole genome shotgun (WGS) entry which is preliminary data.</text>
</comment>
<proteinExistence type="predicted"/>
<dbReference type="Pfam" id="PF26622">
    <property type="entry name" value="DUF8199"/>
    <property type="match status" value="1"/>
</dbReference>
<evidence type="ECO:0000313" key="1">
    <source>
        <dbReference type="EMBL" id="MFD2548144.1"/>
    </source>
</evidence>
<protein>
    <submittedName>
        <fullName evidence="1">Uncharacterized protein</fullName>
    </submittedName>
</protein>
<keyword evidence="2" id="KW-1185">Reference proteome</keyword>
<name>A0ABW5KGL2_9SPHI</name>
<dbReference type="RefSeq" id="WP_380903622.1">
    <property type="nucleotide sequence ID" value="NZ_JBHUEG010000001.1"/>
</dbReference>
<dbReference type="EMBL" id="JBHULR010000004">
    <property type="protein sequence ID" value="MFD2548144.1"/>
    <property type="molecule type" value="Genomic_DNA"/>
</dbReference>
<dbReference type="Proteomes" id="UP001597545">
    <property type="component" value="Unassembled WGS sequence"/>
</dbReference>
<reference evidence="2" key="1">
    <citation type="journal article" date="2019" name="Int. J. Syst. Evol. Microbiol.">
        <title>The Global Catalogue of Microorganisms (GCM) 10K type strain sequencing project: providing services to taxonomists for standard genome sequencing and annotation.</title>
        <authorList>
            <consortium name="The Broad Institute Genomics Platform"/>
            <consortium name="The Broad Institute Genome Sequencing Center for Infectious Disease"/>
            <person name="Wu L."/>
            <person name="Ma J."/>
        </authorList>
    </citation>
    <scope>NUCLEOTIDE SEQUENCE [LARGE SCALE GENOMIC DNA]</scope>
    <source>
        <strain evidence="2">KCTC 42662</strain>
    </source>
</reference>
<dbReference type="InterPro" id="IPR058512">
    <property type="entry name" value="DUF8199"/>
</dbReference>
<evidence type="ECO:0000313" key="2">
    <source>
        <dbReference type="Proteomes" id="UP001597545"/>
    </source>
</evidence>
<organism evidence="1 2">
    <name type="scientific">Sphingobacterium suaedae</name>
    <dbReference type="NCBI Taxonomy" id="1686402"/>
    <lineage>
        <taxon>Bacteria</taxon>
        <taxon>Pseudomonadati</taxon>
        <taxon>Bacteroidota</taxon>
        <taxon>Sphingobacteriia</taxon>
        <taxon>Sphingobacteriales</taxon>
        <taxon>Sphingobacteriaceae</taxon>
        <taxon>Sphingobacterium</taxon>
    </lineage>
</organism>
<gene>
    <name evidence="1" type="ORF">ACFSR5_10860</name>
</gene>
<accession>A0ABW5KGL2</accession>
<sequence>MHLCHGETVWITQNKNKEQDSCPICNQSSEDEPASTLCSDEQHDCCQDIQVDLKKGEQGAENRTATLSFLALSPAVLTLHWITVCHLLPQDESWIIVDRTERTAYSSPPPYLMHRNFRI</sequence>